<accession>A0A235B568</accession>
<organism evidence="2 3">
    <name type="scientific">Paludifilum halophilum</name>
    <dbReference type="NCBI Taxonomy" id="1642702"/>
    <lineage>
        <taxon>Bacteria</taxon>
        <taxon>Bacillati</taxon>
        <taxon>Bacillota</taxon>
        <taxon>Bacilli</taxon>
        <taxon>Bacillales</taxon>
        <taxon>Thermoactinomycetaceae</taxon>
        <taxon>Paludifilum</taxon>
    </lineage>
</organism>
<keyword evidence="3" id="KW-1185">Reference proteome</keyword>
<name>A0A235B568_9BACL</name>
<proteinExistence type="predicted"/>
<evidence type="ECO:0000313" key="2">
    <source>
        <dbReference type="EMBL" id="OYD07382.1"/>
    </source>
</evidence>
<feature type="compositionally biased region" description="Basic and acidic residues" evidence="1">
    <location>
        <begin position="32"/>
        <end position="51"/>
    </location>
</feature>
<dbReference type="EMBL" id="NOWF01000006">
    <property type="protein sequence ID" value="OYD07382.1"/>
    <property type="molecule type" value="Genomic_DNA"/>
</dbReference>
<dbReference type="RefSeq" id="WP_094264618.1">
    <property type="nucleotide sequence ID" value="NZ_NOWF01000006.1"/>
</dbReference>
<feature type="region of interest" description="Disordered" evidence="1">
    <location>
        <begin position="1"/>
        <end position="61"/>
    </location>
</feature>
<protein>
    <submittedName>
        <fullName evidence="2">Uncharacterized protein</fullName>
    </submittedName>
</protein>
<comment type="caution">
    <text evidence="2">The sequence shown here is derived from an EMBL/GenBank/DDBJ whole genome shotgun (WGS) entry which is preliminary data.</text>
</comment>
<evidence type="ECO:0000256" key="1">
    <source>
        <dbReference type="SAM" id="MobiDB-lite"/>
    </source>
</evidence>
<dbReference type="Proteomes" id="UP000215459">
    <property type="component" value="Unassembled WGS sequence"/>
</dbReference>
<dbReference type="AlphaFoldDB" id="A0A235B568"/>
<evidence type="ECO:0000313" key="3">
    <source>
        <dbReference type="Proteomes" id="UP000215459"/>
    </source>
</evidence>
<feature type="compositionally biased region" description="Polar residues" evidence="1">
    <location>
        <begin position="52"/>
        <end position="61"/>
    </location>
</feature>
<reference evidence="2 3" key="1">
    <citation type="submission" date="2017-07" db="EMBL/GenBank/DDBJ databases">
        <title>The genome sequence of Paludifilum halophilum highlights mechanisms for microbial adaptation to high salt environemnts.</title>
        <authorList>
            <person name="Belbahri L."/>
        </authorList>
    </citation>
    <scope>NUCLEOTIDE SEQUENCE [LARGE SCALE GENOMIC DNA]</scope>
    <source>
        <strain evidence="2 3">DSM 102817</strain>
    </source>
</reference>
<sequence>MGEAPDHRKKEKSPQVAPGMDDEAIKADATAEEIRRGDFTSVTRLEREPNRRNTAIDNEND</sequence>
<gene>
    <name evidence="2" type="ORF">CHM34_10755</name>
</gene>
<dbReference type="OrthoDB" id="2382345at2"/>